<gene>
    <name evidence="3" type="ORF">GEU84_010345</name>
</gene>
<sequence>MGMTFLLALLPGLLLLGLFTGGGMAAEDDFDDDGGEDTADGGGGQGVMPSVLSHAQSTDIDTDAAWDDASWDQQGDDLALEDGFAAAFPPEPHDADLVDAEAMATLEGELQADTAFPDNFNVVYEGVSTAPAMIADFDAGSELIEIVLDQGISSGPLAAEASEDGADTAITMGGVPVVVLQGVNAADVDLSRVSVNRLS</sequence>
<feature type="compositionally biased region" description="Acidic residues" evidence="1">
    <location>
        <begin position="29"/>
        <end position="39"/>
    </location>
</feature>
<keyword evidence="2" id="KW-0732">Signal</keyword>
<evidence type="ECO:0000256" key="1">
    <source>
        <dbReference type="SAM" id="MobiDB-lite"/>
    </source>
</evidence>
<organism evidence="3 4">
    <name type="scientific">Fertoeibacter niger</name>
    <dbReference type="NCBI Taxonomy" id="2656921"/>
    <lineage>
        <taxon>Bacteria</taxon>
        <taxon>Pseudomonadati</taxon>
        <taxon>Pseudomonadota</taxon>
        <taxon>Alphaproteobacteria</taxon>
        <taxon>Rhodobacterales</taxon>
        <taxon>Paracoccaceae</taxon>
        <taxon>Fertoeibacter</taxon>
    </lineage>
</organism>
<dbReference type="EMBL" id="WHUT02000005">
    <property type="protein sequence ID" value="NUB44783.1"/>
    <property type="molecule type" value="Genomic_DNA"/>
</dbReference>
<protein>
    <submittedName>
        <fullName evidence="3">Uncharacterized protein</fullName>
    </submittedName>
</protein>
<reference evidence="3" key="1">
    <citation type="submission" date="2020-05" db="EMBL/GenBank/DDBJ databases">
        <title>Fertoebacter nigrum gen. nov., sp. nov., a new member of the family Rhodobacteraceae.</title>
        <authorList>
            <person name="Szuroczki S."/>
            <person name="Abbaszade G."/>
            <person name="Buni D."/>
            <person name="Schumann P."/>
            <person name="Toth E."/>
        </authorList>
    </citation>
    <scope>NUCLEOTIDE SEQUENCE</scope>
    <source>
        <strain evidence="3">RG-N-1a</strain>
    </source>
</reference>
<evidence type="ECO:0000313" key="4">
    <source>
        <dbReference type="Proteomes" id="UP000484076"/>
    </source>
</evidence>
<feature type="chain" id="PRO_5036490029" evidence="2">
    <location>
        <begin position="26"/>
        <end position="199"/>
    </location>
</feature>
<dbReference type="RefSeq" id="WP_152826131.1">
    <property type="nucleotide sequence ID" value="NZ_WHUT02000005.1"/>
</dbReference>
<evidence type="ECO:0000256" key="2">
    <source>
        <dbReference type="SAM" id="SignalP"/>
    </source>
</evidence>
<evidence type="ECO:0000313" key="3">
    <source>
        <dbReference type="EMBL" id="NUB44783.1"/>
    </source>
</evidence>
<feature type="signal peptide" evidence="2">
    <location>
        <begin position="1"/>
        <end position="25"/>
    </location>
</feature>
<name>A0A8X8H374_9RHOB</name>
<accession>A0A8X8H374</accession>
<keyword evidence="4" id="KW-1185">Reference proteome</keyword>
<feature type="region of interest" description="Disordered" evidence="1">
    <location>
        <begin position="29"/>
        <end position="50"/>
    </location>
</feature>
<dbReference type="AlphaFoldDB" id="A0A8X8H374"/>
<proteinExistence type="predicted"/>
<comment type="caution">
    <text evidence="3">The sequence shown here is derived from an EMBL/GenBank/DDBJ whole genome shotgun (WGS) entry which is preliminary data.</text>
</comment>
<dbReference type="Proteomes" id="UP000484076">
    <property type="component" value="Unassembled WGS sequence"/>
</dbReference>